<keyword evidence="1" id="KW-0812">Transmembrane</keyword>
<gene>
    <name evidence="2" type="ORF">ALMOND_2B027180</name>
</gene>
<dbReference type="EMBL" id="CABIKO010000119">
    <property type="protein sequence ID" value="VVA27297.1"/>
    <property type="molecule type" value="Genomic_DNA"/>
</dbReference>
<keyword evidence="1" id="KW-1133">Transmembrane helix</keyword>
<dbReference type="Proteomes" id="UP000327085">
    <property type="component" value="Chromosome 4"/>
</dbReference>
<proteinExistence type="predicted"/>
<organism evidence="2 3">
    <name type="scientific">Prunus dulcis</name>
    <name type="common">Almond</name>
    <name type="synonym">Amygdalus dulcis</name>
    <dbReference type="NCBI Taxonomy" id="3755"/>
    <lineage>
        <taxon>Eukaryota</taxon>
        <taxon>Viridiplantae</taxon>
        <taxon>Streptophyta</taxon>
        <taxon>Embryophyta</taxon>
        <taxon>Tracheophyta</taxon>
        <taxon>Spermatophyta</taxon>
        <taxon>Magnoliopsida</taxon>
        <taxon>eudicotyledons</taxon>
        <taxon>Gunneridae</taxon>
        <taxon>Pentapetalae</taxon>
        <taxon>rosids</taxon>
        <taxon>fabids</taxon>
        <taxon>Rosales</taxon>
        <taxon>Rosaceae</taxon>
        <taxon>Amygdaloideae</taxon>
        <taxon>Amygdaleae</taxon>
        <taxon>Prunus</taxon>
    </lineage>
</organism>
<evidence type="ECO:0000313" key="3">
    <source>
        <dbReference type="Proteomes" id="UP000327085"/>
    </source>
</evidence>
<dbReference type="InParanoid" id="A0A5E4FH62"/>
<dbReference type="AlphaFoldDB" id="A0A5E4FH62"/>
<accession>A0A5E4FH62</accession>
<evidence type="ECO:0000256" key="1">
    <source>
        <dbReference type="SAM" id="Phobius"/>
    </source>
</evidence>
<feature type="transmembrane region" description="Helical" evidence="1">
    <location>
        <begin position="65"/>
        <end position="86"/>
    </location>
</feature>
<sequence>MGSNLVRNSFNFHDHTSPLMPLLHHCLMTIYEEEVELGRDYHDKSEQEMEVVDDDHDMKINKGCILMPMMTMIGLYMISLATTGVGTTRTACTTSSPRLAVPLSMFLIRTMTENGVAGLEDEVAAAG</sequence>
<dbReference type="Gramene" id="VVA27297">
    <property type="protein sequence ID" value="VVA27297"/>
    <property type="gene ID" value="Prudul26B027180"/>
</dbReference>
<name>A0A5E4FH62_PRUDU</name>
<reference evidence="3" key="1">
    <citation type="journal article" date="2020" name="Plant J.">
        <title>Transposons played a major role in the diversification between the closely related almond and peach genomes: results from the almond genome sequence.</title>
        <authorList>
            <person name="Alioto T."/>
            <person name="Alexiou K.G."/>
            <person name="Bardil A."/>
            <person name="Barteri F."/>
            <person name="Castanera R."/>
            <person name="Cruz F."/>
            <person name="Dhingra A."/>
            <person name="Duval H."/>
            <person name="Fernandez I Marti A."/>
            <person name="Frias L."/>
            <person name="Galan B."/>
            <person name="Garcia J.L."/>
            <person name="Howad W."/>
            <person name="Gomez-Garrido J."/>
            <person name="Gut M."/>
            <person name="Julca I."/>
            <person name="Morata J."/>
            <person name="Puigdomenech P."/>
            <person name="Ribeca P."/>
            <person name="Rubio Cabetas M.J."/>
            <person name="Vlasova A."/>
            <person name="Wirthensohn M."/>
            <person name="Garcia-Mas J."/>
            <person name="Gabaldon T."/>
            <person name="Casacuberta J.M."/>
            <person name="Arus P."/>
        </authorList>
    </citation>
    <scope>NUCLEOTIDE SEQUENCE [LARGE SCALE GENOMIC DNA]</scope>
    <source>
        <strain evidence="3">cv. Texas</strain>
    </source>
</reference>
<protein>
    <submittedName>
        <fullName evidence="2">Uncharacterized protein</fullName>
    </submittedName>
</protein>
<evidence type="ECO:0000313" key="2">
    <source>
        <dbReference type="EMBL" id="VVA27297.1"/>
    </source>
</evidence>
<keyword evidence="1" id="KW-0472">Membrane</keyword>